<evidence type="ECO:0000313" key="1">
    <source>
        <dbReference type="EMBL" id="HIU43815.1"/>
    </source>
</evidence>
<protein>
    <submittedName>
        <fullName evidence="1">Epimerase</fullName>
    </submittedName>
</protein>
<organism evidence="1 2">
    <name type="scientific">Candidatus Ventrousia excrementavium</name>
    <dbReference type="NCBI Taxonomy" id="2840961"/>
    <lineage>
        <taxon>Bacteria</taxon>
        <taxon>Bacillati</taxon>
        <taxon>Bacillota</taxon>
        <taxon>Clostridia</taxon>
        <taxon>Eubacteriales</taxon>
        <taxon>Clostridiaceae</taxon>
        <taxon>Clostridiaceae incertae sedis</taxon>
        <taxon>Candidatus Ventrousia</taxon>
    </lineage>
</organism>
<evidence type="ECO:0000313" key="2">
    <source>
        <dbReference type="Proteomes" id="UP000824073"/>
    </source>
</evidence>
<dbReference type="AlphaFoldDB" id="A0A9D1IVC2"/>
<sequence length="329" mass="37151">MRILVIGGKRFAGYYMVREALARGHEVTLFNRGITHPELWPELPCITGDRLTDLHKLDGLSFDAVIDPCCYFPPQMRASAEYFRGRDVFYAFVSTLSVCDLSRSPVRETDPLPLYDDSGSFTENMGNYGPLKAGCERTLHEILGDRAAMIRPGFICGDRDYTDRFTYWPVKMRFSDRILVPEGDFPFQFIDVRDLAAFTLTVVEKRLSGPFSVTGPGAEYRFSDFLQDCRQTVNPRCELVRLPDEKLNELGLLQPDKSVYFPLFYGDTPGFAGLYRVDVSRAVSAGLTFRPARDTILSAVDWFLSRTDDPDGLAAGLKATLEEQILSRL</sequence>
<comment type="caution">
    <text evidence="1">The sequence shown here is derived from an EMBL/GenBank/DDBJ whole genome shotgun (WGS) entry which is preliminary data.</text>
</comment>
<reference evidence="1" key="1">
    <citation type="submission" date="2020-10" db="EMBL/GenBank/DDBJ databases">
        <authorList>
            <person name="Gilroy R."/>
        </authorList>
    </citation>
    <scope>NUCLEOTIDE SEQUENCE</scope>
    <source>
        <strain evidence="1">CHK191-8634</strain>
    </source>
</reference>
<dbReference type="Gene3D" id="3.40.50.720">
    <property type="entry name" value="NAD(P)-binding Rossmann-like Domain"/>
    <property type="match status" value="1"/>
</dbReference>
<gene>
    <name evidence="1" type="ORF">IAB67_05900</name>
</gene>
<dbReference type="EMBL" id="DVMR01000047">
    <property type="protein sequence ID" value="HIU43815.1"/>
    <property type="molecule type" value="Genomic_DNA"/>
</dbReference>
<reference evidence="1" key="2">
    <citation type="journal article" date="2021" name="PeerJ">
        <title>Extensive microbial diversity within the chicken gut microbiome revealed by metagenomics and culture.</title>
        <authorList>
            <person name="Gilroy R."/>
            <person name="Ravi A."/>
            <person name="Getino M."/>
            <person name="Pursley I."/>
            <person name="Horton D.L."/>
            <person name="Alikhan N.F."/>
            <person name="Baker D."/>
            <person name="Gharbi K."/>
            <person name="Hall N."/>
            <person name="Watson M."/>
            <person name="Adriaenssens E.M."/>
            <person name="Foster-Nyarko E."/>
            <person name="Jarju S."/>
            <person name="Secka A."/>
            <person name="Antonio M."/>
            <person name="Oren A."/>
            <person name="Chaudhuri R.R."/>
            <person name="La Ragione R."/>
            <person name="Hildebrand F."/>
            <person name="Pallen M.J."/>
        </authorList>
    </citation>
    <scope>NUCLEOTIDE SEQUENCE</scope>
    <source>
        <strain evidence="1">CHK191-8634</strain>
    </source>
</reference>
<accession>A0A9D1IVC2</accession>
<name>A0A9D1IVC2_9CLOT</name>
<dbReference type="Proteomes" id="UP000824073">
    <property type="component" value="Unassembled WGS sequence"/>
</dbReference>
<dbReference type="SUPFAM" id="SSF51735">
    <property type="entry name" value="NAD(P)-binding Rossmann-fold domains"/>
    <property type="match status" value="1"/>
</dbReference>
<proteinExistence type="predicted"/>
<dbReference type="InterPro" id="IPR036291">
    <property type="entry name" value="NAD(P)-bd_dom_sf"/>
</dbReference>